<keyword evidence="2" id="KW-1185">Reference proteome</keyword>
<proteinExistence type="predicted"/>
<name>A0A4R3YLB3_9FIRM</name>
<dbReference type="InterPro" id="IPR019734">
    <property type="entry name" value="TPR_rpt"/>
</dbReference>
<dbReference type="EMBL" id="SMCQ01000025">
    <property type="protein sequence ID" value="TCV92952.1"/>
    <property type="molecule type" value="Genomic_DNA"/>
</dbReference>
<dbReference type="SMART" id="SM00028">
    <property type="entry name" value="TPR"/>
    <property type="match status" value="2"/>
</dbReference>
<dbReference type="InterPro" id="IPR011990">
    <property type="entry name" value="TPR-like_helical_dom_sf"/>
</dbReference>
<reference evidence="1 2" key="1">
    <citation type="submission" date="2019-03" db="EMBL/GenBank/DDBJ databases">
        <title>Genomic Encyclopedia of Type Strains, Phase IV (KMG-IV): sequencing the most valuable type-strain genomes for metagenomic binning, comparative biology and taxonomic classification.</title>
        <authorList>
            <person name="Goeker M."/>
        </authorList>
    </citation>
    <scope>NUCLEOTIDE SEQUENCE [LARGE SCALE GENOMIC DNA]</scope>
    <source>
        <strain evidence="1 2">DSM 29487</strain>
    </source>
</reference>
<accession>A0A4R3YLB3</accession>
<dbReference type="RefSeq" id="WP_066443431.1">
    <property type="nucleotide sequence ID" value="NZ_JANKBF010000001.1"/>
</dbReference>
<gene>
    <name evidence="1" type="ORF">EDD60_12540</name>
</gene>
<dbReference type="Gene3D" id="1.25.40.10">
    <property type="entry name" value="Tetratricopeptide repeat domain"/>
    <property type="match status" value="1"/>
</dbReference>
<dbReference type="SUPFAM" id="SSF48452">
    <property type="entry name" value="TPR-like"/>
    <property type="match status" value="1"/>
</dbReference>
<dbReference type="Pfam" id="PF13181">
    <property type="entry name" value="TPR_8"/>
    <property type="match status" value="2"/>
</dbReference>
<protein>
    <submittedName>
        <fullName evidence="1">Tetratricopeptide repeat protein</fullName>
    </submittedName>
</protein>
<evidence type="ECO:0000313" key="1">
    <source>
        <dbReference type="EMBL" id="TCV92952.1"/>
    </source>
</evidence>
<dbReference type="Proteomes" id="UP000295515">
    <property type="component" value="Unassembled WGS sequence"/>
</dbReference>
<sequence>MKLGYFVSKKIDQLTKKADSAMQCGKYLKAIAYYKKIIEILPEPKEQWEAYEWGVVSIADTYYIIEDYNKAELYFNKIINTAVNPFIFLRYGQTQYYLNKIELAKKYLEKVYELEGEEIFKQDDPCFLRLAIESSKATNKIKENDDGFENLFRLPLEYQYLEKEYMSLQYLWKPIDWDEIYNQYNLFFEKIPEELYSNSISFLCASAILESAINLGKTEVFEKWLTMIERLSQNRKDVEVVEIWKGICELYKGNKEEALKFFRLAEEKGTDRILKHFRHFGNDIYDFYLKNI</sequence>
<dbReference type="GeneID" id="98916448"/>
<comment type="caution">
    <text evidence="1">The sequence shown here is derived from an EMBL/GenBank/DDBJ whole genome shotgun (WGS) entry which is preliminary data.</text>
</comment>
<organism evidence="1 2">
    <name type="scientific">Longibaculum muris</name>
    <dbReference type="NCBI Taxonomy" id="1796628"/>
    <lineage>
        <taxon>Bacteria</taxon>
        <taxon>Bacillati</taxon>
        <taxon>Bacillota</taxon>
        <taxon>Erysipelotrichia</taxon>
        <taxon>Erysipelotrichales</taxon>
        <taxon>Coprobacillaceae</taxon>
        <taxon>Longibaculum</taxon>
    </lineage>
</organism>
<evidence type="ECO:0000313" key="2">
    <source>
        <dbReference type="Proteomes" id="UP000295515"/>
    </source>
</evidence>
<dbReference type="AlphaFoldDB" id="A0A4R3YLB3"/>